<evidence type="ECO:0008006" key="4">
    <source>
        <dbReference type="Google" id="ProtNLM"/>
    </source>
</evidence>
<evidence type="ECO:0000313" key="3">
    <source>
        <dbReference type="Proteomes" id="UP000193144"/>
    </source>
</evidence>
<organism evidence="2 3">
    <name type="scientific">Clohesyomyces aquaticus</name>
    <dbReference type="NCBI Taxonomy" id="1231657"/>
    <lineage>
        <taxon>Eukaryota</taxon>
        <taxon>Fungi</taxon>
        <taxon>Dikarya</taxon>
        <taxon>Ascomycota</taxon>
        <taxon>Pezizomycotina</taxon>
        <taxon>Dothideomycetes</taxon>
        <taxon>Pleosporomycetidae</taxon>
        <taxon>Pleosporales</taxon>
        <taxon>Lindgomycetaceae</taxon>
        <taxon>Clohesyomyces</taxon>
    </lineage>
</organism>
<sequence>MVGSGWAGLVMCGGGVGCLRWLPRVMCVGCAYHGIGLCRRLKRGPQEMLLSSGFQPDHSACTFSSILWDATPLPSD</sequence>
<evidence type="ECO:0000313" key="2">
    <source>
        <dbReference type="EMBL" id="ORY10165.1"/>
    </source>
</evidence>
<feature type="signal peptide" evidence="1">
    <location>
        <begin position="1"/>
        <end position="18"/>
    </location>
</feature>
<name>A0A1Y1ZK13_9PLEO</name>
<dbReference type="Proteomes" id="UP000193144">
    <property type="component" value="Unassembled WGS sequence"/>
</dbReference>
<dbReference type="AlphaFoldDB" id="A0A1Y1ZK13"/>
<comment type="caution">
    <text evidence="2">The sequence shown here is derived from an EMBL/GenBank/DDBJ whole genome shotgun (WGS) entry which is preliminary data.</text>
</comment>
<reference evidence="2 3" key="1">
    <citation type="submission" date="2016-07" db="EMBL/GenBank/DDBJ databases">
        <title>Pervasive Adenine N6-methylation of Active Genes in Fungi.</title>
        <authorList>
            <consortium name="DOE Joint Genome Institute"/>
            <person name="Mondo S.J."/>
            <person name="Dannebaum R.O."/>
            <person name="Kuo R.C."/>
            <person name="Labutti K."/>
            <person name="Haridas S."/>
            <person name="Kuo A."/>
            <person name="Salamov A."/>
            <person name="Ahrendt S.R."/>
            <person name="Lipzen A."/>
            <person name="Sullivan W."/>
            <person name="Andreopoulos W.B."/>
            <person name="Clum A."/>
            <person name="Lindquist E."/>
            <person name="Daum C."/>
            <person name="Ramamoorthy G.K."/>
            <person name="Gryganskyi A."/>
            <person name="Culley D."/>
            <person name="Magnuson J.K."/>
            <person name="James T.Y."/>
            <person name="O'Malley M.A."/>
            <person name="Stajich J.E."/>
            <person name="Spatafora J.W."/>
            <person name="Visel A."/>
            <person name="Grigoriev I.V."/>
        </authorList>
    </citation>
    <scope>NUCLEOTIDE SEQUENCE [LARGE SCALE GENOMIC DNA]</scope>
    <source>
        <strain evidence="2 3">CBS 115471</strain>
    </source>
</reference>
<proteinExistence type="predicted"/>
<feature type="chain" id="PRO_5012643762" description="Secreted protein" evidence="1">
    <location>
        <begin position="19"/>
        <end position="76"/>
    </location>
</feature>
<protein>
    <recommendedName>
        <fullName evidence="4">Secreted protein</fullName>
    </recommendedName>
</protein>
<keyword evidence="3" id="KW-1185">Reference proteome</keyword>
<dbReference type="EMBL" id="MCFA01000076">
    <property type="protein sequence ID" value="ORY10165.1"/>
    <property type="molecule type" value="Genomic_DNA"/>
</dbReference>
<evidence type="ECO:0000256" key="1">
    <source>
        <dbReference type="SAM" id="SignalP"/>
    </source>
</evidence>
<gene>
    <name evidence="2" type="ORF">BCR34DRAFT_567237</name>
</gene>
<keyword evidence="1" id="KW-0732">Signal</keyword>
<accession>A0A1Y1ZK13</accession>